<feature type="transmembrane region" description="Helical" evidence="1">
    <location>
        <begin position="12"/>
        <end position="31"/>
    </location>
</feature>
<sequence length="1025" mass="113592">MKNAVSFFLSRPIAVLAFFVSLVIFGILSLFDLKITTLPDIGFPKILIETKYPYAGIEETESLVSRPIAERLGSSRGVKAVYSVSEPGVSKITVTFVDNRDLDFKILELREKLEQVREALPQNVEKPVLTRYDPNAGSFLEIAVFPDKLNDPILLRSKVEEDWKPILERVEGIASLQIGGGYEREILAKVDSRRMLSFKLSPQNVGRSVVQSNRNVPAGSVPSGDKEVLVRVRGAAENLEDLSQTVVFVGQDGEPVRLKDFASLSYEYRKKSEKAIYNGKECVILYFFLESGGNPVEVSKKVRKQAEEILNSSRSELKFEMGFDESDYIKKAVAGLRTSLIIGAFLAFVVCALVLRNFSTPLIILIIVPVSVIASFFLFRLAGLSLNMMSLGGLAVGIGMLFDNSNVILSAAERVYEKYNDRKRAAEEAVSETGVSVVIATISTLFVFVPMSFLDSFIGSLFSEMAIAISLSLLVSLIVALSLTPTLYFLIPRIYPAKGTRIFKIFLKAEEIESWILQKHSEILKNFIGRPKKLIIILITFLLVSLTSLVVVKKEILPAMETGEFAVTLNFSPGTIRERMEDSTLGFEAYVREQIPIERTVIRIGKEIEASGSSSLGSEAVSEIRFILDSSYRTKTAKYVEYLRKTIISEFPNIDAKIRYSGDILTSLIGENSEIRLELRGENFSELETWGEKIVQQSQSIKSILSSKHTLSEKIRSYSLKADEAKMLRYGWSNDSLAEYLRIATLGAYFSGLEISGKEVPIRLIFREEDVQNATSLLNFTIPTGEKLVPIGELVELNKETGYRYLYGIGSQRANIVTLVPESGKKDSATTDLLNRLEKIPANLSISTSDQEDYSEVSAELGFSILLAYVVLFLLIAGQFESLRVSSLILITVPLVVFGSVIALVITFNSLNASSFVGLILLMGISVDSGVLFYEYYHSFYNKKRISEEPAITAASTIVRPVIMNSSTTIAGLLPVMFGLIPGSEFQASMAIVVGFGLILSVLNSLFVLPTFFVMTSDRKNAFKN</sequence>
<evidence type="ECO:0000313" key="3">
    <source>
        <dbReference type="Proteomes" id="UP000231843"/>
    </source>
</evidence>
<feature type="transmembrane region" description="Helical" evidence="1">
    <location>
        <begin position="433"/>
        <end position="453"/>
    </location>
</feature>
<feature type="transmembrane region" description="Helical" evidence="1">
    <location>
        <begin position="958"/>
        <end position="978"/>
    </location>
</feature>
<feature type="transmembrane region" description="Helical" evidence="1">
    <location>
        <begin position="888"/>
        <end position="908"/>
    </location>
</feature>
<evidence type="ECO:0000313" key="2">
    <source>
        <dbReference type="EMBL" id="PJZ78150.1"/>
    </source>
</evidence>
<evidence type="ECO:0000256" key="1">
    <source>
        <dbReference type="SAM" id="Phobius"/>
    </source>
</evidence>
<dbReference type="Gene3D" id="3.30.70.1440">
    <property type="entry name" value="Multidrug efflux transporter AcrB pore domain"/>
    <property type="match status" value="1"/>
</dbReference>
<keyword evidence="1" id="KW-0472">Membrane</keyword>
<feature type="transmembrane region" description="Helical" evidence="1">
    <location>
        <begin position="362"/>
        <end position="382"/>
    </location>
</feature>
<feature type="transmembrane region" description="Helical" evidence="1">
    <location>
        <begin position="534"/>
        <end position="552"/>
    </location>
</feature>
<dbReference type="Proteomes" id="UP000231843">
    <property type="component" value="Unassembled WGS sequence"/>
</dbReference>
<feature type="transmembrane region" description="Helical" evidence="1">
    <location>
        <begin position="388"/>
        <end position="412"/>
    </location>
</feature>
<dbReference type="GO" id="GO:0042910">
    <property type="term" value="F:xenobiotic transmembrane transporter activity"/>
    <property type="evidence" value="ECO:0007669"/>
    <property type="project" value="TreeGrafter"/>
</dbReference>
<dbReference type="SUPFAM" id="SSF82693">
    <property type="entry name" value="Multidrug efflux transporter AcrB pore domain, PN1, PN2, PC1 and PC2 subdomains"/>
    <property type="match status" value="2"/>
</dbReference>
<dbReference type="Gene3D" id="3.30.2090.10">
    <property type="entry name" value="Multidrug efflux transporter AcrB TolC docking domain, DN and DC subdomains"/>
    <property type="match status" value="2"/>
</dbReference>
<keyword evidence="1" id="KW-0812">Transmembrane</keyword>
<feature type="transmembrane region" description="Helical" evidence="1">
    <location>
        <begin position="334"/>
        <end position="355"/>
    </location>
</feature>
<dbReference type="GO" id="GO:0005886">
    <property type="term" value="C:plasma membrane"/>
    <property type="evidence" value="ECO:0007669"/>
    <property type="project" value="TreeGrafter"/>
</dbReference>
<dbReference type="Gene3D" id="3.30.70.1320">
    <property type="entry name" value="Multidrug efflux transporter AcrB pore domain like"/>
    <property type="match status" value="1"/>
</dbReference>
<dbReference type="InterPro" id="IPR027463">
    <property type="entry name" value="AcrB_DN_DC_subdom"/>
</dbReference>
<dbReference type="RefSeq" id="WP_100767854.1">
    <property type="nucleotide sequence ID" value="NZ_NPEA01000003.1"/>
</dbReference>
<dbReference type="SUPFAM" id="SSF82866">
    <property type="entry name" value="Multidrug efflux transporter AcrB transmembrane domain"/>
    <property type="match status" value="2"/>
</dbReference>
<dbReference type="Gene3D" id="1.20.1640.10">
    <property type="entry name" value="Multidrug efflux transporter AcrB transmembrane domain"/>
    <property type="match status" value="2"/>
</dbReference>
<dbReference type="PANTHER" id="PTHR32063:SF0">
    <property type="entry name" value="SWARMING MOTILITY PROTEIN SWRC"/>
    <property type="match status" value="1"/>
</dbReference>
<dbReference type="PRINTS" id="PR00702">
    <property type="entry name" value="ACRIFLAVINRP"/>
</dbReference>
<feature type="transmembrane region" description="Helical" evidence="1">
    <location>
        <begin position="857"/>
        <end position="876"/>
    </location>
</feature>
<dbReference type="OrthoDB" id="366306at2"/>
<keyword evidence="3" id="KW-1185">Reference proteome</keyword>
<keyword evidence="1" id="KW-1133">Transmembrane helix</keyword>
<name>A0A2N0A1F9_9LEPT</name>
<dbReference type="AlphaFoldDB" id="A0A2N0A1F9"/>
<dbReference type="InterPro" id="IPR001036">
    <property type="entry name" value="Acrflvin-R"/>
</dbReference>
<reference evidence="2 3" key="1">
    <citation type="submission" date="2017-07" db="EMBL/GenBank/DDBJ databases">
        <title>Leptospira spp. isolated from tropical soils.</title>
        <authorList>
            <person name="Thibeaux R."/>
            <person name="Iraola G."/>
            <person name="Ferres I."/>
            <person name="Bierque E."/>
            <person name="Girault D."/>
            <person name="Soupe-Gilbert M.-E."/>
            <person name="Picardeau M."/>
            <person name="Goarant C."/>
        </authorList>
    </citation>
    <scope>NUCLEOTIDE SEQUENCE [LARGE SCALE GENOMIC DNA]</scope>
    <source>
        <strain evidence="2 3">ES4-C-A1</strain>
    </source>
</reference>
<dbReference type="Gene3D" id="3.30.70.1430">
    <property type="entry name" value="Multidrug efflux transporter AcrB pore domain"/>
    <property type="match status" value="2"/>
</dbReference>
<proteinExistence type="predicted"/>
<feature type="transmembrane region" description="Helical" evidence="1">
    <location>
        <begin position="990"/>
        <end position="1015"/>
    </location>
</feature>
<dbReference type="SUPFAM" id="SSF82714">
    <property type="entry name" value="Multidrug efflux transporter AcrB TolC docking domain, DN and DC subdomains"/>
    <property type="match status" value="2"/>
</dbReference>
<feature type="transmembrane region" description="Helical" evidence="1">
    <location>
        <begin position="465"/>
        <end position="491"/>
    </location>
</feature>
<organism evidence="2 3">
    <name type="scientific">Leptospira neocaledonica</name>
    <dbReference type="NCBI Taxonomy" id="2023192"/>
    <lineage>
        <taxon>Bacteria</taxon>
        <taxon>Pseudomonadati</taxon>
        <taxon>Spirochaetota</taxon>
        <taxon>Spirochaetia</taxon>
        <taxon>Leptospirales</taxon>
        <taxon>Leptospiraceae</taxon>
        <taxon>Leptospira</taxon>
    </lineage>
</organism>
<accession>A0A2N0A1F9</accession>
<gene>
    <name evidence="2" type="ORF">CH365_07005</name>
</gene>
<feature type="transmembrane region" description="Helical" evidence="1">
    <location>
        <begin position="914"/>
        <end position="937"/>
    </location>
</feature>
<protein>
    <submittedName>
        <fullName evidence="2">Acriflavin resistance protein</fullName>
    </submittedName>
</protein>
<dbReference type="EMBL" id="NPEA01000003">
    <property type="protein sequence ID" value="PJZ78150.1"/>
    <property type="molecule type" value="Genomic_DNA"/>
</dbReference>
<comment type="caution">
    <text evidence="2">The sequence shown here is derived from an EMBL/GenBank/DDBJ whole genome shotgun (WGS) entry which is preliminary data.</text>
</comment>
<dbReference type="Pfam" id="PF00873">
    <property type="entry name" value="ACR_tran"/>
    <property type="match status" value="1"/>
</dbReference>
<dbReference type="PANTHER" id="PTHR32063">
    <property type="match status" value="1"/>
</dbReference>